<dbReference type="Proteomes" id="UP001515480">
    <property type="component" value="Unassembled WGS sequence"/>
</dbReference>
<feature type="region of interest" description="Disordered" evidence="2">
    <location>
        <begin position="387"/>
        <end position="488"/>
    </location>
</feature>
<organism evidence="3 4">
    <name type="scientific">Prymnesium parvum</name>
    <name type="common">Toxic golden alga</name>
    <dbReference type="NCBI Taxonomy" id="97485"/>
    <lineage>
        <taxon>Eukaryota</taxon>
        <taxon>Haptista</taxon>
        <taxon>Haptophyta</taxon>
        <taxon>Prymnesiophyceae</taxon>
        <taxon>Prymnesiales</taxon>
        <taxon>Prymnesiaceae</taxon>
        <taxon>Prymnesium</taxon>
    </lineage>
</organism>
<dbReference type="PANTHER" id="PTHR21623">
    <property type="entry name" value="SPERIOLIN-BINDING FACTOR"/>
    <property type="match status" value="1"/>
</dbReference>
<protein>
    <submittedName>
        <fullName evidence="3">Uncharacterized protein</fullName>
    </submittedName>
</protein>
<proteinExistence type="predicted"/>
<sequence length="488" mass="53203">MAAAAEEGAAARAEASERAAAPLAPPPMGFDRAPLSSGADGGVAREALLAQAERAARESLAYTQPSLGGGEEEKLSRELAHKQALVDRLLDDVERRSVAVARCNEELTNLRGSNNHLHRELAALRAHLAERDSAVAQLAADTTNTDNIDSNELRRRHRLLGAAYRTDRRKMEQMLEQQQTMGAALAAHEQLHQAHVELKEAHRQQAVQMQRLQDEVRRAEEARRVAEERSGRYRAATKKQEAIIVRFEALLGQAAKKLESKKLEGVKLEEAKRQLEPEMEALKSKLQQMEAELQSERGKPRVEPQHEAHDEAPSAEAEEQVRLLVRTEKSERRAAALEEEMMEMSRLHAREVASLKLKIAEKDAQLMGGFGSNANLELGELPTAPAAVPAAERALPPRHPSGGSRRNSPRLNPLPANSSQPAAKQDARAVAQSPTSAREPEDSPQLQQFATQPSSEDIVPPPSTNEPTGSPPAQSSAASPPVVSLPSQ</sequence>
<reference evidence="3 4" key="1">
    <citation type="journal article" date="2024" name="Science">
        <title>Giant polyketide synthase enzymes in the biosynthesis of giant marine polyether toxins.</title>
        <authorList>
            <person name="Fallon T.R."/>
            <person name="Shende V.V."/>
            <person name="Wierzbicki I.H."/>
            <person name="Pendleton A.L."/>
            <person name="Watervoot N.F."/>
            <person name="Auber R.P."/>
            <person name="Gonzalez D.J."/>
            <person name="Wisecaver J.H."/>
            <person name="Moore B.S."/>
        </authorList>
    </citation>
    <scope>NUCLEOTIDE SEQUENCE [LARGE SCALE GENOMIC DNA]</scope>
    <source>
        <strain evidence="3 4">12B1</strain>
    </source>
</reference>
<dbReference type="GO" id="GO:0005777">
    <property type="term" value="C:peroxisome"/>
    <property type="evidence" value="ECO:0007669"/>
    <property type="project" value="TreeGrafter"/>
</dbReference>
<dbReference type="InterPro" id="IPR039889">
    <property type="entry name" value="CCD33"/>
</dbReference>
<feature type="coiled-coil region" evidence="1">
    <location>
        <begin position="195"/>
        <end position="229"/>
    </location>
</feature>
<dbReference type="EMBL" id="JBGBPQ010000004">
    <property type="protein sequence ID" value="KAL1525783.1"/>
    <property type="molecule type" value="Genomic_DNA"/>
</dbReference>
<dbReference type="PANTHER" id="PTHR21623:SF2">
    <property type="entry name" value="COILED-COIL DOMAIN-CONTAINING PROTEIN 33"/>
    <property type="match status" value="1"/>
</dbReference>
<feature type="compositionally biased region" description="Polar residues" evidence="2">
    <location>
        <begin position="404"/>
        <end position="422"/>
    </location>
</feature>
<accession>A0AB34JTZ8</accession>
<evidence type="ECO:0000313" key="3">
    <source>
        <dbReference type="EMBL" id="KAL1525783.1"/>
    </source>
</evidence>
<gene>
    <name evidence="3" type="ORF">AB1Y20_020625</name>
</gene>
<feature type="region of interest" description="Disordered" evidence="2">
    <location>
        <begin position="1"/>
        <end position="38"/>
    </location>
</feature>
<evidence type="ECO:0000256" key="2">
    <source>
        <dbReference type="SAM" id="MobiDB-lite"/>
    </source>
</evidence>
<comment type="caution">
    <text evidence="3">The sequence shown here is derived from an EMBL/GenBank/DDBJ whole genome shotgun (WGS) entry which is preliminary data.</text>
</comment>
<evidence type="ECO:0000313" key="4">
    <source>
        <dbReference type="Proteomes" id="UP001515480"/>
    </source>
</evidence>
<feature type="compositionally biased region" description="Low complexity" evidence="2">
    <location>
        <begin position="471"/>
        <end position="488"/>
    </location>
</feature>
<dbReference type="AlphaFoldDB" id="A0AB34JTZ8"/>
<name>A0AB34JTZ8_PRYPA</name>
<feature type="region of interest" description="Disordered" evidence="2">
    <location>
        <begin position="287"/>
        <end position="319"/>
    </location>
</feature>
<feature type="compositionally biased region" description="Low complexity" evidence="2">
    <location>
        <begin position="1"/>
        <end position="22"/>
    </location>
</feature>
<evidence type="ECO:0000256" key="1">
    <source>
        <dbReference type="SAM" id="Coils"/>
    </source>
</evidence>
<keyword evidence="4" id="KW-1185">Reference proteome</keyword>
<keyword evidence="1" id="KW-0175">Coiled coil</keyword>
<feature type="compositionally biased region" description="Basic and acidic residues" evidence="2">
    <location>
        <begin position="294"/>
        <end position="312"/>
    </location>
</feature>
<feature type="compositionally biased region" description="Polar residues" evidence="2">
    <location>
        <begin position="444"/>
        <end position="455"/>
    </location>
</feature>